<evidence type="ECO:0000313" key="4">
    <source>
        <dbReference type="EMBL" id="RTZ15411.1"/>
    </source>
</evidence>
<dbReference type="SUPFAM" id="SSF158472">
    <property type="entry name" value="HAMP domain-like"/>
    <property type="match status" value="1"/>
</dbReference>
<feature type="transmembrane region" description="Helical" evidence="1">
    <location>
        <begin position="156"/>
        <end position="175"/>
    </location>
</feature>
<dbReference type="InterPro" id="IPR029787">
    <property type="entry name" value="Nucleotide_cyclase"/>
</dbReference>
<dbReference type="InterPro" id="IPR035965">
    <property type="entry name" value="PAS-like_dom_sf"/>
</dbReference>
<feature type="domain" description="GGDEF" evidence="3">
    <location>
        <begin position="504"/>
        <end position="633"/>
    </location>
</feature>
<dbReference type="PROSITE" id="PS50887">
    <property type="entry name" value="GGDEF"/>
    <property type="match status" value="1"/>
</dbReference>
<dbReference type="EMBL" id="RXZH01000005">
    <property type="protein sequence ID" value="RTZ15411.1"/>
    <property type="molecule type" value="Genomic_DNA"/>
</dbReference>
<evidence type="ECO:0000313" key="5">
    <source>
        <dbReference type="Proteomes" id="UP000268973"/>
    </source>
</evidence>
<dbReference type="GO" id="GO:0016020">
    <property type="term" value="C:membrane"/>
    <property type="evidence" value="ECO:0007669"/>
    <property type="project" value="InterPro"/>
</dbReference>
<dbReference type="PANTHER" id="PTHR44757">
    <property type="entry name" value="DIGUANYLATE CYCLASE DGCP"/>
    <property type="match status" value="1"/>
</dbReference>
<dbReference type="SMART" id="SM00304">
    <property type="entry name" value="HAMP"/>
    <property type="match status" value="1"/>
</dbReference>
<keyword evidence="1" id="KW-0812">Transmembrane</keyword>
<proteinExistence type="predicted"/>
<dbReference type="InterPro" id="IPR003660">
    <property type="entry name" value="HAMP_dom"/>
</dbReference>
<dbReference type="GO" id="GO:0007165">
    <property type="term" value="P:signal transduction"/>
    <property type="evidence" value="ECO:0007669"/>
    <property type="project" value="InterPro"/>
</dbReference>
<dbReference type="Proteomes" id="UP000268973">
    <property type="component" value="Unassembled WGS sequence"/>
</dbReference>
<protein>
    <submittedName>
        <fullName evidence="4">Diguanylate cyclase</fullName>
    </submittedName>
</protein>
<keyword evidence="1" id="KW-1133">Transmembrane helix</keyword>
<dbReference type="SUPFAM" id="SSF55785">
    <property type="entry name" value="PYP-like sensor domain (PAS domain)"/>
    <property type="match status" value="1"/>
</dbReference>
<evidence type="ECO:0000259" key="2">
    <source>
        <dbReference type="PROSITE" id="PS50885"/>
    </source>
</evidence>
<dbReference type="CDD" id="cd01949">
    <property type="entry name" value="GGDEF"/>
    <property type="match status" value="1"/>
</dbReference>
<evidence type="ECO:0000256" key="1">
    <source>
        <dbReference type="SAM" id="Phobius"/>
    </source>
</evidence>
<dbReference type="Gene3D" id="3.30.70.270">
    <property type="match status" value="1"/>
</dbReference>
<dbReference type="InterPro" id="IPR000160">
    <property type="entry name" value="GGDEF_dom"/>
</dbReference>
<dbReference type="InterPro" id="IPR033417">
    <property type="entry name" value="CHASE8"/>
</dbReference>
<organism evidence="4 5">
    <name type="scientific">Vibrio aquaticus</name>
    <dbReference type="NCBI Taxonomy" id="2496559"/>
    <lineage>
        <taxon>Bacteria</taxon>
        <taxon>Pseudomonadati</taxon>
        <taxon>Pseudomonadota</taxon>
        <taxon>Gammaproteobacteria</taxon>
        <taxon>Vibrionales</taxon>
        <taxon>Vibrionaceae</taxon>
        <taxon>Vibrio</taxon>
    </lineage>
</organism>
<dbReference type="SMART" id="SM00267">
    <property type="entry name" value="GGDEF"/>
    <property type="match status" value="1"/>
</dbReference>
<dbReference type="OrthoDB" id="9812260at2"/>
<dbReference type="Gene3D" id="3.30.450.20">
    <property type="entry name" value="PAS domain"/>
    <property type="match status" value="1"/>
</dbReference>
<dbReference type="NCBIfam" id="TIGR00254">
    <property type="entry name" value="GGDEF"/>
    <property type="match status" value="1"/>
</dbReference>
<dbReference type="Pfam" id="PF00990">
    <property type="entry name" value="GGDEF"/>
    <property type="match status" value="1"/>
</dbReference>
<accession>A0A3S0MI98</accession>
<feature type="domain" description="HAMP" evidence="2">
    <location>
        <begin position="180"/>
        <end position="233"/>
    </location>
</feature>
<dbReference type="SUPFAM" id="SSF55073">
    <property type="entry name" value="Nucleotide cyclase"/>
    <property type="match status" value="1"/>
</dbReference>
<dbReference type="AlphaFoldDB" id="A0A3S0MI98"/>
<dbReference type="InterPro" id="IPR052155">
    <property type="entry name" value="Biofilm_reg_signaling"/>
</dbReference>
<feature type="transmembrane region" description="Helical" evidence="1">
    <location>
        <begin position="20"/>
        <end position="40"/>
    </location>
</feature>
<dbReference type="PANTHER" id="PTHR44757:SF2">
    <property type="entry name" value="BIOFILM ARCHITECTURE MAINTENANCE PROTEIN MBAA"/>
    <property type="match status" value="1"/>
</dbReference>
<evidence type="ECO:0000259" key="3">
    <source>
        <dbReference type="PROSITE" id="PS50887"/>
    </source>
</evidence>
<dbReference type="Pfam" id="PF17152">
    <property type="entry name" value="CHASE8"/>
    <property type="match status" value="1"/>
</dbReference>
<dbReference type="RefSeq" id="WP_126574746.1">
    <property type="nucleotide sequence ID" value="NZ_RXZH01000005.1"/>
</dbReference>
<keyword evidence="5" id="KW-1185">Reference proteome</keyword>
<dbReference type="Gene3D" id="6.10.340.10">
    <property type="match status" value="1"/>
</dbReference>
<dbReference type="PROSITE" id="PS50885">
    <property type="entry name" value="HAMP"/>
    <property type="match status" value="1"/>
</dbReference>
<keyword evidence="1" id="KW-0472">Membrane</keyword>
<reference evidence="4 5" key="1">
    <citation type="submission" date="2018-12" db="EMBL/GenBank/DDBJ databases">
        <title>Vibrio sp. isolated from China Sea.</title>
        <authorList>
            <person name="Li Y."/>
        </authorList>
    </citation>
    <scope>NUCLEOTIDE SEQUENCE [LARGE SCALE GENOMIC DNA]</scope>
    <source>
        <strain evidence="4 5">BEI207</strain>
    </source>
</reference>
<name>A0A3S0MI98_9VIBR</name>
<comment type="caution">
    <text evidence="4">The sequence shown here is derived from an EMBL/GenBank/DDBJ whole genome shotgun (WGS) entry which is preliminary data.</text>
</comment>
<dbReference type="CDD" id="cd06225">
    <property type="entry name" value="HAMP"/>
    <property type="match status" value="1"/>
</dbReference>
<gene>
    <name evidence="4" type="ORF">EJ063_13215</name>
</gene>
<dbReference type="InterPro" id="IPR043128">
    <property type="entry name" value="Rev_trsase/Diguanyl_cyclase"/>
</dbReference>
<sequence>MTLVRFAQLPLRYKMILPTWFMVMLIVAVIGVPAIHLLVISQRDAQDTRIQILSQGVATTLQAALMFDDSITAKQQLVNLTFDPVIMAAKVVNSTGDTIAEIHQLPQSCYWHEQQVHCSGITYNTAETDITMAGDQLGKLVVWESLESLERQEQRLFLLLVVLTLFISFLSWGMARILHSVIVKPLTSLHRSMEQMIANGLTKSQLSILNDDEVGKLTVCFNDMMASLVERERDLQRALSRVEQKHRYIHGALDVMKRGVMVASPGNLVNYCNPLAVREVFNDDRSKATREVLEKRFEPKAAVESIMDAIEHHESLSSIELKTQQGDKRYRVSCHPMQETTQSLIQFHDITEHKLAEKRRVLLDLMFEQNQDALLVLDRSLRIETQNSTAQNWFGALATVADLPVKAASLFDPQRQKELLKNGQLVCQVDARHQKKGWTPYELKVRALKSPDGKVEAFVVSLTDQSIGMELKRLSFEASHDPLTGLANRSKALRTLKSRHRKGESQFILFLDLDGFKAVNDQFGHGVGDELLRVVAKRLIGSISKQDMVARIAGDEFLIGVRSSGQCEAIAQRLIETLARPIVINESHCNVTASIGISFWPAIDTTTLDDKIAQADSNMYVAKRLGKNRFYMT</sequence>